<dbReference type="GO" id="GO:0004185">
    <property type="term" value="F:serine-type carboxypeptidase activity"/>
    <property type="evidence" value="ECO:0007669"/>
    <property type="project" value="InterPro"/>
</dbReference>
<evidence type="ECO:0000256" key="5">
    <source>
        <dbReference type="ARBA" id="ARBA00023180"/>
    </source>
</evidence>
<evidence type="ECO:0000256" key="4">
    <source>
        <dbReference type="ARBA" id="ARBA00022801"/>
    </source>
</evidence>
<dbReference type="InterPro" id="IPR029058">
    <property type="entry name" value="AB_hydrolase_fold"/>
</dbReference>
<keyword evidence="2" id="KW-0121">Carboxypeptidase</keyword>
<dbReference type="InterPro" id="IPR001563">
    <property type="entry name" value="Peptidase_S10"/>
</dbReference>
<dbReference type="GO" id="GO:0006508">
    <property type="term" value="P:proteolysis"/>
    <property type="evidence" value="ECO:0007669"/>
    <property type="project" value="UniProtKB-KW"/>
</dbReference>
<name>A0A166C5N6_9AGAM</name>
<dbReference type="Pfam" id="PF00450">
    <property type="entry name" value="Peptidase_S10"/>
    <property type="match status" value="1"/>
</dbReference>
<dbReference type="Gene3D" id="1.10.287.410">
    <property type="match status" value="1"/>
</dbReference>
<keyword evidence="5" id="KW-0325">Glycoprotein</keyword>
<keyword evidence="6" id="KW-0472">Membrane</keyword>
<dbReference type="SUPFAM" id="SSF53474">
    <property type="entry name" value="alpha/beta-Hydrolases"/>
    <property type="match status" value="1"/>
</dbReference>
<evidence type="ECO:0000256" key="1">
    <source>
        <dbReference type="ARBA" id="ARBA00009431"/>
    </source>
</evidence>
<dbReference type="GO" id="GO:0000324">
    <property type="term" value="C:fungal-type vacuole"/>
    <property type="evidence" value="ECO:0007669"/>
    <property type="project" value="TreeGrafter"/>
</dbReference>
<evidence type="ECO:0000256" key="6">
    <source>
        <dbReference type="SAM" id="Phobius"/>
    </source>
</evidence>
<dbReference type="AlphaFoldDB" id="A0A166C5N6"/>
<dbReference type="OrthoDB" id="443318at2759"/>
<keyword evidence="6" id="KW-0812">Transmembrane</keyword>
<dbReference type="Proteomes" id="UP000076798">
    <property type="component" value="Unassembled WGS sequence"/>
</dbReference>
<dbReference type="Gene3D" id="3.40.50.1820">
    <property type="entry name" value="alpha/beta hydrolase"/>
    <property type="match status" value="1"/>
</dbReference>
<organism evidence="7 8">
    <name type="scientific">Sistotremastrum suecicum HHB10207 ss-3</name>
    <dbReference type="NCBI Taxonomy" id="1314776"/>
    <lineage>
        <taxon>Eukaryota</taxon>
        <taxon>Fungi</taxon>
        <taxon>Dikarya</taxon>
        <taxon>Basidiomycota</taxon>
        <taxon>Agaricomycotina</taxon>
        <taxon>Agaricomycetes</taxon>
        <taxon>Sistotremastrales</taxon>
        <taxon>Sistotremastraceae</taxon>
        <taxon>Sistotremastrum</taxon>
    </lineage>
</organism>
<keyword evidence="6" id="KW-1133">Transmembrane helix</keyword>
<accession>A0A166C5N6</accession>
<dbReference type="PRINTS" id="PR00724">
    <property type="entry name" value="CRBOXYPTASEC"/>
</dbReference>
<comment type="similarity">
    <text evidence="1">Belongs to the peptidase S10 family.</text>
</comment>
<protein>
    <submittedName>
        <fullName evidence="7">Alpha/beta-hydrolase</fullName>
    </submittedName>
</protein>
<keyword evidence="3" id="KW-0645">Protease</keyword>
<feature type="transmembrane region" description="Helical" evidence="6">
    <location>
        <begin position="482"/>
        <end position="505"/>
    </location>
</feature>
<evidence type="ECO:0000256" key="2">
    <source>
        <dbReference type="ARBA" id="ARBA00022645"/>
    </source>
</evidence>
<keyword evidence="4 7" id="KW-0378">Hydrolase</keyword>
<reference evidence="7 8" key="1">
    <citation type="journal article" date="2016" name="Mol. Biol. Evol.">
        <title>Comparative Genomics of Early-Diverging Mushroom-Forming Fungi Provides Insights into the Origins of Lignocellulose Decay Capabilities.</title>
        <authorList>
            <person name="Nagy L.G."/>
            <person name="Riley R."/>
            <person name="Tritt A."/>
            <person name="Adam C."/>
            <person name="Daum C."/>
            <person name="Floudas D."/>
            <person name="Sun H."/>
            <person name="Yadav J.S."/>
            <person name="Pangilinan J."/>
            <person name="Larsson K.H."/>
            <person name="Matsuura K."/>
            <person name="Barry K."/>
            <person name="Labutti K."/>
            <person name="Kuo R."/>
            <person name="Ohm R.A."/>
            <person name="Bhattacharya S.S."/>
            <person name="Shirouzu T."/>
            <person name="Yoshinaga Y."/>
            <person name="Martin F.M."/>
            <person name="Grigoriev I.V."/>
            <person name="Hibbett D.S."/>
        </authorList>
    </citation>
    <scope>NUCLEOTIDE SEQUENCE [LARGE SCALE GENOMIC DNA]</scope>
    <source>
        <strain evidence="7 8">HHB10207 ss-3</strain>
    </source>
</reference>
<dbReference type="EMBL" id="KV428091">
    <property type="protein sequence ID" value="KZT37104.1"/>
    <property type="molecule type" value="Genomic_DNA"/>
</dbReference>
<sequence>MAERIPIYLRTGKSTGDLNFTWSPGNTTNYSCVRNAALSSGYADLTATDSMWYDQRSIDESNRYLRRSCQVLVLCCSDEFDECAAGDLAERRAWNVINVGVVPREWRTFSINKHVFPLNRTFFAQPCRISSDGFSVSLNPYSWNSVANMLYIDQPIGVGFSHGDETVNGAKQAAKDVWQMLQIFLKNTSFSYLQSNEFGIWTEAVLLTFPKANSRYFLAQNQAIQKGSIQGITLNLKTLGIGNGLTDPLSQYPSYLTYSQSNPYKPTATSAQVAKSSTIRRNIKSIFCVFECIQRLQQYLPPLSQGIDQYDVRASANIFPPAIDGFLKNSTLLSQIGAETNFSSQSATVMAEFESTGDWMLNSAPDLASVITNGNHIRVLIYAGDADFLFNYIGVESMVANLTSKFNKNFNKTKFTNFLVDGVKAGQFKQSANFAYLRVYGAGEEVPAYGWQNLKPGQAALQLFNYTINDHHLSRGYSKNEIGVMGIWISLVVVIYCSMTAFGFVF</sequence>
<proteinExistence type="inferred from homology"/>
<evidence type="ECO:0000313" key="8">
    <source>
        <dbReference type="Proteomes" id="UP000076798"/>
    </source>
</evidence>
<gene>
    <name evidence="7" type="ORF">SISSUDRAFT_1034360</name>
</gene>
<evidence type="ECO:0000256" key="3">
    <source>
        <dbReference type="ARBA" id="ARBA00022670"/>
    </source>
</evidence>
<keyword evidence="8" id="KW-1185">Reference proteome</keyword>
<dbReference type="PANTHER" id="PTHR11802">
    <property type="entry name" value="SERINE PROTEASE FAMILY S10 SERINE CARBOXYPEPTIDASE"/>
    <property type="match status" value="1"/>
</dbReference>
<dbReference type="PANTHER" id="PTHR11802:SF64">
    <property type="entry name" value="CARBOXYPEPTIDASE"/>
    <property type="match status" value="1"/>
</dbReference>
<evidence type="ECO:0000313" key="7">
    <source>
        <dbReference type="EMBL" id="KZT37104.1"/>
    </source>
</evidence>